<dbReference type="RefSeq" id="WP_118644620.1">
    <property type="nucleotide sequence ID" value="NZ_CP060635.1"/>
</dbReference>
<dbReference type="InterPro" id="IPR036390">
    <property type="entry name" value="WH_DNA-bd_sf"/>
</dbReference>
<feature type="domain" description="HTH gntR-type" evidence="4">
    <location>
        <begin position="11"/>
        <end position="78"/>
    </location>
</feature>
<dbReference type="PANTHER" id="PTHR43537:SF24">
    <property type="entry name" value="GLUCONATE OPERON TRANSCRIPTIONAL REPRESSOR"/>
    <property type="match status" value="1"/>
</dbReference>
<dbReference type="SUPFAM" id="SSF46785">
    <property type="entry name" value="Winged helix' DNA-binding domain"/>
    <property type="match status" value="1"/>
</dbReference>
<dbReference type="Gene3D" id="1.20.120.530">
    <property type="entry name" value="GntR ligand-binding domain-like"/>
    <property type="match status" value="1"/>
</dbReference>
<dbReference type="KEGG" id="whj:H9Q79_17665"/>
<organism evidence="5 6">
    <name type="scientific">Wansuia hejianensis</name>
    <dbReference type="NCBI Taxonomy" id="2763667"/>
    <lineage>
        <taxon>Bacteria</taxon>
        <taxon>Bacillati</taxon>
        <taxon>Bacillota</taxon>
        <taxon>Clostridia</taxon>
        <taxon>Lachnospirales</taxon>
        <taxon>Lachnospiraceae</taxon>
        <taxon>Wansuia</taxon>
    </lineage>
</organism>
<dbReference type="PANTHER" id="PTHR43537">
    <property type="entry name" value="TRANSCRIPTIONAL REGULATOR, GNTR FAMILY"/>
    <property type="match status" value="1"/>
</dbReference>
<reference evidence="5 6" key="1">
    <citation type="submission" date="2020-08" db="EMBL/GenBank/DDBJ databases">
        <authorList>
            <person name="Liu C."/>
            <person name="Sun Q."/>
        </authorList>
    </citation>
    <scope>NUCLEOTIDE SEQUENCE [LARGE SCALE GENOMIC DNA]</scope>
    <source>
        <strain evidence="5 6">NSJ-29</strain>
    </source>
</reference>
<dbReference type="InterPro" id="IPR011711">
    <property type="entry name" value="GntR_C"/>
</dbReference>
<dbReference type="Pfam" id="PF07729">
    <property type="entry name" value="FCD"/>
    <property type="match status" value="1"/>
</dbReference>
<dbReference type="InterPro" id="IPR008920">
    <property type="entry name" value="TF_FadR/GntR_C"/>
</dbReference>
<dbReference type="SMART" id="SM00345">
    <property type="entry name" value="HTH_GNTR"/>
    <property type="match status" value="1"/>
</dbReference>
<dbReference type="Gene3D" id="1.10.10.10">
    <property type="entry name" value="Winged helix-like DNA-binding domain superfamily/Winged helix DNA-binding domain"/>
    <property type="match status" value="1"/>
</dbReference>
<dbReference type="InterPro" id="IPR000524">
    <property type="entry name" value="Tscrpt_reg_HTH_GntR"/>
</dbReference>
<dbReference type="SUPFAM" id="SSF48008">
    <property type="entry name" value="GntR ligand-binding domain-like"/>
    <property type="match status" value="1"/>
</dbReference>
<dbReference type="GO" id="GO:0003677">
    <property type="term" value="F:DNA binding"/>
    <property type="evidence" value="ECO:0007669"/>
    <property type="project" value="UniProtKB-KW"/>
</dbReference>
<protein>
    <submittedName>
        <fullName evidence="5">GntR family transcriptional regulator</fullName>
    </submittedName>
</protein>
<dbReference type="SMART" id="SM00895">
    <property type="entry name" value="FCD"/>
    <property type="match status" value="1"/>
</dbReference>
<dbReference type="Proteomes" id="UP000515860">
    <property type="component" value="Chromosome"/>
</dbReference>
<evidence type="ECO:0000256" key="3">
    <source>
        <dbReference type="ARBA" id="ARBA00023163"/>
    </source>
</evidence>
<dbReference type="AlphaFoldDB" id="A0A7G9GCW8"/>
<evidence type="ECO:0000313" key="6">
    <source>
        <dbReference type="Proteomes" id="UP000515860"/>
    </source>
</evidence>
<keyword evidence="3" id="KW-0804">Transcription</keyword>
<evidence type="ECO:0000259" key="4">
    <source>
        <dbReference type="PROSITE" id="PS50949"/>
    </source>
</evidence>
<dbReference type="EMBL" id="CP060635">
    <property type="protein sequence ID" value="QNM08650.1"/>
    <property type="molecule type" value="Genomic_DNA"/>
</dbReference>
<keyword evidence="2" id="KW-0238">DNA-binding</keyword>
<dbReference type="PROSITE" id="PS50949">
    <property type="entry name" value="HTH_GNTR"/>
    <property type="match status" value="1"/>
</dbReference>
<sequence>MLLITEKKEKESAKEYVMRELVDNIVNVRLEPGQQLMDQELCEQFHVSRTPFREAALELAQRRLIEIRPKIGTYVSFIDAKLVEEVRHLRSVLEAELAAMACSLLGERQIEQLWENIAVWQLYIKRGQVDKIFLLDKKFHEMLYQMCERMYWYELVEGIAPHFDRTTVLSFRCRPVKNILQDHEELVGAIEAHKPELARKISLRHMERYTENIDTIREAFPDYFKSG</sequence>
<keyword evidence="6" id="KW-1185">Reference proteome</keyword>
<evidence type="ECO:0000256" key="2">
    <source>
        <dbReference type="ARBA" id="ARBA00023125"/>
    </source>
</evidence>
<dbReference type="Pfam" id="PF00392">
    <property type="entry name" value="GntR"/>
    <property type="match status" value="1"/>
</dbReference>
<accession>A0A7G9GCW8</accession>
<keyword evidence="1" id="KW-0805">Transcription regulation</keyword>
<evidence type="ECO:0000313" key="5">
    <source>
        <dbReference type="EMBL" id="QNM08650.1"/>
    </source>
</evidence>
<evidence type="ECO:0000256" key="1">
    <source>
        <dbReference type="ARBA" id="ARBA00023015"/>
    </source>
</evidence>
<name>A0A7G9GCW8_9FIRM</name>
<dbReference type="InterPro" id="IPR036388">
    <property type="entry name" value="WH-like_DNA-bd_sf"/>
</dbReference>
<dbReference type="GO" id="GO:0003700">
    <property type="term" value="F:DNA-binding transcription factor activity"/>
    <property type="evidence" value="ECO:0007669"/>
    <property type="project" value="InterPro"/>
</dbReference>
<gene>
    <name evidence="5" type="ORF">H9Q79_17665</name>
</gene>
<proteinExistence type="predicted"/>